<feature type="transmembrane region" description="Helical" evidence="1">
    <location>
        <begin position="108"/>
        <end position="132"/>
    </location>
</feature>
<keyword evidence="1" id="KW-0472">Membrane</keyword>
<dbReference type="RefSeq" id="WP_157688223.1">
    <property type="nucleotide sequence ID" value="NZ_CP034345.1"/>
</dbReference>
<keyword evidence="1" id="KW-0812">Transmembrane</keyword>
<accession>A0A6B9F6F0</accession>
<keyword evidence="1" id="KW-1133">Transmembrane helix</keyword>
<evidence type="ECO:0008006" key="4">
    <source>
        <dbReference type="Google" id="ProtNLM"/>
    </source>
</evidence>
<evidence type="ECO:0000313" key="3">
    <source>
        <dbReference type="Proteomes" id="UP000428325"/>
    </source>
</evidence>
<reference evidence="2 3" key="1">
    <citation type="submission" date="2018-12" db="EMBL/GenBank/DDBJ databases">
        <title>Complete genome sequence of Haloplanus rallus MBLA0036.</title>
        <authorList>
            <person name="Nam Y.-d."/>
            <person name="Kang J."/>
            <person name="Chung W.-H."/>
            <person name="Park Y.S."/>
        </authorList>
    </citation>
    <scope>NUCLEOTIDE SEQUENCE [LARGE SCALE GENOMIC DNA]</scope>
    <source>
        <strain evidence="2 3">MBLA0036</strain>
    </source>
</reference>
<dbReference type="EMBL" id="CP034345">
    <property type="protein sequence ID" value="QGX93987.1"/>
    <property type="molecule type" value="Genomic_DNA"/>
</dbReference>
<keyword evidence="3" id="KW-1185">Reference proteome</keyword>
<sequence>MAIDRTNSTNARRRGTVGPAVGGAYVTAVAARTTAYATWLWALALGALTLDAALTVVGLRLGLTELNPVAAGLIADVGALPALVALKGGAVGVGLAGRAVLPAEYRGLVPAGLALPWTVAVVVNLLTVGVVLL</sequence>
<dbReference type="GeneID" id="99245464"/>
<protein>
    <recommendedName>
        <fullName evidence="4">DUF5658 domain-containing protein</fullName>
    </recommendedName>
</protein>
<gene>
    <name evidence="2" type="ORF">EI982_03925</name>
</gene>
<evidence type="ECO:0000313" key="2">
    <source>
        <dbReference type="EMBL" id="QGX93987.1"/>
    </source>
</evidence>
<organism evidence="2 3">
    <name type="scientific">Haloplanus rallus</name>
    <dbReference type="NCBI Taxonomy" id="1816183"/>
    <lineage>
        <taxon>Archaea</taxon>
        <taxon>Methanobacteriati</taxon>
        <taxon>Methanobacteriota</taxon>
        <taxon>Stenosarchaea group</taxon>
        <taxon>Halobacteria</taxon>
        <taxon>Halobacteriales</taxon>
        <taxon>Haloferacaceae</taxon>
        <taxon>Haloplanus</taxon>
    </lineage>
</organism>
<feature type="transmembrane region" description="Helical" evidence="1">
    <location>
        <begin position="73"/>
        <end position="96"/>
    </location>
</feature>
<dbReference type="AlphaFoldDB" id="A0A6B9F6F0"/>
<name>A0A6B9F6F0_9EURY</name>
<proteinExistence type="predicted"/>
<evidence type="ECO:0000256" key="1">
    <source>
        <dbReference type="SAM" id="Phobius"/>
    </source>
</evidence>
<dbReference type="KEGG" id="hra:EI982_03925"/>
<feature type="transmembrane region" description="Helical" evidence="1">
    <location>
        <begin position="39"/>
        <end position="61"/>
    </location>
</feature>
<dbReference type="Proteomes" id="UP000428325">
    <property type="component" value="Chromosome"/>
</dbReference>